<organism evidence="2 3">
    <name type="scientific">Callipepla squamata</name>
    <name type="common">Scaled quail</name>
    <dbReference type="NCBI Taxonomy" id="9009"/>
    <lineage>
        <taxon>Eukaryota</taxon>
        <taxon>Metazoa</taxon>
        <taxon>Chordata</taxon>
        <taxon>Craniata</taxon>
        <taxon>Vertebrata</taxon>
        <taxon>Euteleostomi</taxon>
        <taxon>Archelosauria</taxon>
        <taxon>Archosauria</taxon>
        <taxon>Dinosauria</taxon>
        <taxon>Saurischia</taxon>
        <taxon>Theropoda</taxon>
        <taxon>Coelurosauria</taxon>
        <taxon>Aves</taxon>
        <taxon>Neognathae</taxon>
        <taxon>Galloanserae</taxon>
        <taxon>Galliformes</taxon>
        <taxon>Odontophoridae</taxon>
        <taxon>Callipepla</taxon>
    </lineage>
</organism>
<feature type="region of interest" description="Disordered" evidence="1">
    <location>
        <begin position="1"/>
        <end position="26"/>
    </location>
</feature>
<sequence>DSIQLLPSTRDHPSLQKSSNGLSTSISAPLPAPKLMVISLLEEGEEPWIPDVGILEAVAGDVSPGEVVE</sequence>
<gene>
    <name evidence="2" type="ORF">ASZ78_013772</name>
</gene>
<evidence type="ECO:0000256" key="1">
    <source>
        <dbReference type="SAM" id="MobiDB-lite"/>
    </source>
</evidence>
<dbReference type="EMBL" id="MCFN01011764">
    <property type="protein sequence ID" value="OXB51565.1"/>
    <property type="molecule type" value="Genomic_DNA"/>
</dbReference>
<feature type="non-terminal residue" evidence="2">
    <location>
        <position position="1"/>
    </location>
</feature>
<proteinExistence type="predicted"/>
<feature type="compositionally biased region" description="Polar residues" evidence="1">
    <location>
        <begin position="15"/>
        <end position="26"/>
    </location>
</feature>
<comment type="caution">
    <text evidence="2">The sequence shown here is derived from an EMBL/GenBank/DDBJ whole genome shotgun (WGS) entry which is preliminary data.</text>
</comment>
<protein>
    <recommendedName>
        <fullName evidence="4">KRAB domain-containing protein</fullName>
    </recommendedName>
</protein>
<dbReference type="OrthoDB" id="9122243at2759"/>
<keyword evidence="3" id="KW-1185">Reference proteome</keyword>
<evidence type="ECO:0000313" key="2">
    <source>
        <dbReference type="EMBL" id="OXB51565.1"/>
    </source>
</evidence>
<evidence type="ECO:0000313" key="3">
    <source>
        <dbReference type="Proteomes" id="UP000198323"/>
    </source>
</evidence>
<dbReference type="AlphaFoldDB" id="A0A226M8D5"/>
<name>A0A226M8D5_CALSU</name>
<reference evidence="2 3" key="1">
    <citation type="submission" date="2016-07" db="EMBL/GenBank/DDBJ databases">
        <title>Disparate Historic Effective Population Sizes Predicted by Modern Levels of Genome Diversity for the Scaled Quail (Callipepla squamata) and the Northern Bobwhite (Colinus virginianus): Inferences from First and Second Generation Draft Genome Assemblies for Sympatric New World Quail.</title>
        <authorList>
            <person name="Oldeschulte D.L."/>
            <person name="Halley Y.A."/>
            <person name="Bhattarai E.K."/>
            <person name="Brashear W.A."/>
            <person name="Hill J."/>
            <person name="Metz R.P."/>
            <person name="Johnson C.D."/>
            <person name="Rollins D."/>
            <person name="Peterson M.J."/>
            <person name="Bickhart D.M."/>
            <person name="Decker J.E."/>
            <person name="Seabury C.M."/>
        </authorList>
    </citation>
    <scope>NUCLEOTIDE SEQUENCE [LARGE SCALE GENOMIC DNA]</scope>
    <source>
        <strain evidence="2 3">Texas</strain>
        <tissue evidence="2">Leg muscle</tissue>
    </source>
</reference>
<dbReference type="Proteomes" id="UP000198323">
    <property type="component" value="Unassembled WGS sequence"/>
</dbReference>
<accession>A0A226M8D5</accession>
<evidence type="ECO:0008006" key="4">
    <source>
        <dbReference type="Google" id="ProtNLM"/>
    </source>
</evidence>